<dbReference type="RefSeq" id="WP_193111282.1">
    <property type="nucleotide sequence ID" value="NZ_CP041406.1"/>
</dbReference>
<dbReference type="KEGG" id="spal:FM071_01470"/>
<dbReference type="InterPro" id="IPR025991">
    <property type="entry name" value="Chemoreceptor_zinc-bind_dom"/>
</dbReference>
<organism evidence="2 3">
    <name type="scientific">Sulfurimonas paralvinellae</name>
    <dbReference type="NCBI Taxonomy" id="317658"/>
    <lineage>
        <taxon>Bacteria</taxon>
        <taxon>Pseudomonadati</taxon>
        <taxon>Campylobacterota</taxon>
        <taxon>Epsilonproteobacteria</taxon>
        <taxon>Campylobacterales</taxon>
        <taxon>Sulfurimonadaceae</taxon>
        <taxon>Sulfurimonas</taxon>
    </lineage>
</organism>
<dbReference type="Gene3D" id="1.20.120.30">
    <property type="entry name" value="Aspartate receptor, ligand-binding domain"/>
    <property type="match status" value="1"/>
</dbReference>
<keyword evidence="3" id="KW-1185">Reference proteome</keyword>
<evidence type="ECO:0000313" key="2">
    <source>
        <dbReference type="EMBL" id="QOP45035.1"/>
    </source>
</evidence>
<gene>
    <name evidence="2" type="ORF">FM071_01470</name>
</gene>
<evidence type="ECO:0000313" key="3">
    <source>
        <dbReference type="Proteomes" id="UP000593580"/>
    </source>
</evidence>
<dbReference type="Pfam" id="PF13682">
    <property type="entry name" value="CZB"/>
    <property type="match status" value="1"/>
</dbReference>
<reference evidence="2 3" key="1">
    <citation type="submission" date="2019-07" db="EMBL/GenBank/DDBJ databases">
        <title>Sulfurimonas paralvinellae sp. nov., a novel mesophilic, hydrogen- and sulfur-oxidizing chemolithoautotroph within the Epsilonproteo- bacteria isolated from a deep-sea hydrothermal vent polychaete nest, reclassification of Thiomicrospira denitrificans as Sulfurimonas denitrificans comb. nov. and emended description of the genus Sulfurimonas.</title>
        <authorList>
            <person name="Wang S."/>
            <person name="Jiang L."/>
            <person name="Shao Z."/>
        </authorList>
    </citation>
    <scope>NUCLEOTIDE SEQUENCE [LARGE SCALE GENOMIC DNA]</scope>
    <source>
        <strain evidence="2 3">GO25</strain>
    </source>
</reference>
<proteinExistence type="predicted"/>
<dbReference type="AlphaFoldDB" id="A0A7M1B5X3"/>
<dbReference type="Proteomes" id="UP000593580">
    <property type="component" value="Chromosome"/>
</dbReference>
<name>A0A7M1B5X3_9BACT</name>
<accession>A0A7M1B5X3</accession>
<protein>
    <recommendedName>
        <fullName evidence="1">Chemoreceptor zinc-binding domain-containing protein</fullName>
    </recommendedName>
</protein>
<dbReference type="EMBL" id="CP041406">
    <property type="protein sequence ID" value="QOP45035.1"/>
    <property type="molecule type" value="Genomic_DNA"/>
</dbReference>
<sequence>MTKKEVLKAIEHAYEYHVDQMEKVTHLVNGEKVKNPTPRMPNECEFGRWLYGDASRIKGLLGIRFYKNMELIHEFWHIQYEKIYEIYYEHDQEKGLLTKILHHRHRLSKEEFEEAQHYYKDLKQATEDLLEVLTASKRRIIALKERMFLNID</sequence>
<evidence type="ECO:0000259" key="1">
    <source>
        <dbReference type="Pfam" id="PF13682"/>
    </source>
</evidence>
<feature type="domain" description="Chemoreceptor zinc-binding" evidence="1">
    <location>
        <begin position="17"/>
        <end position="82"/>
    </location>
</feature>